<evidence type="ECO:0000313" key="3">
    <source>
        <dbReference type="EMBL" id="RAZ75382.1"/>
    </source>
</evidence>
<evidence type="ECO:0000313" key="4">
    <source>
        <dbReference type="Proteomes" id="UP000251002"/>
    </source>
</evidence>
<evidence type="ECO:0000256" key="2">
    <source>
        <dbReference type="ARBA" id="ARBA00022801"/>
    </source>
</evidence>
<dbReference type="Gene3D" id="3.10.129.10">
    <property type="entry name" value="Hotdog Thioesterase"/>
    <property type="match status" value="1"/>
</dbReference>
<dbReference type="PANTHER" id="PTHR31793">
    <property type="entry name" value="4-HYDROXYBENZOYL-COA THIOESTERASE FAMILY MEMBER"/>
    <property type="match status" value="1"/>
</dbReference>
<organism evidence="3 4">
    <name type="scientific">Planococcus halotolerans</name>
    <dbReference type="NCBI Taxonomy" id="2233542"/>
    <lineage>
        <taxon>Bacteria</taxon>
        <taxon>Bacillati</taxon>
        <taxon>Bacillota</taxon>
        <taxon>Bacilli</taxon>
        <taxon>Bacillales</taxon>
        <taxon>Caryophanaceae</taxon>
        <taxon>Planococcus</taxon>
    </lineage>
</organism>
<proteinExistence type="inferred from homology"/>
<dbReference type="GO" id="GO:0047617">
    <property type="term" value="F:fatty acyl-CoA hydrolase activity"/>
    <property type="evidence" value="ECO:0007669"/>
    <property type="project" value="TreeGrafter"/>
</dbReference>
<dbReference type="PANTHER" id="PTHR31793:SF27">
    <property type="entry name" value="NOVEL THIOESTERASE SUPERFAMILY DOMAIN AND SAPOSIN A-TYPE DOMAIN CONTAINING PROTEIN (0610012H03RIK)"/>
    <property type="match status" value="1"/>
</dbReference>
<dbReference type="Pfam" id="PF13279">
    <property type="entry name" value="4HBT_2"/>
    <property type="match status" value="1"/>
</dbReference>
<protein>
    <submittedName>
        <fullName evidence="3">Acyl-CoA thioesterase</fullName>
    </submittedName>
</protein>
<dbReference type="Proteomes" id="UP000251002">
    <property type="component" value="Unassembled WGS sequence"/>
</dbReference>
<name>A0A365KRE7_9BACL</name>
<keyword evidence="4" id="KW-1185">Reference proteome</keyword>
<dbReference type="CDD" id="cd00586">
    <property type="entry name" value="4HBT"/>
    <property type="match status" value="1"/>
</dbReference>
<comment type="caution">
    <text evidence="3">The sequence shown here is derived from an EMBL/GenBank/DDBJ whole genome shotgun (WGS) entry which is preliminary data.</text>
</comment>
<accession>A0A365KRE7</accession>
<keyword evidence="2" id="KW-0378">Hydrolase</keyword>
<comment type="similarity">
    <text evidence="1">Belongs to the 4-hydroxybenzoyl-CoA thioesterase family.</text>
</comment>
<dbReference type="RefSeq" id="WP_112224193.1">
    <property type="nucleotide sequence ID" value="NZ_CP047673.1"/>
</dbReference>
<dbReference type="AlphaFoldDB" id="A0A365KRE7"/>
<dbReference type="InterPro" id="IPR050563">
    <property type="entry name" value="4-hydroxybenzoyl-CoA_TE"/>
</dbReference>
<dbReference type="SUPFAM" id="SSF54637">
    <property type="entry name" value="Thioesterase/thiol ester dehydrase-isomerase"/>
    <property type="match status" value="1"/>
</dbReference>
<sequence>MAYETNVKVRFCETDALGHISNISYFIYLEEARTDFFVEIGFGADLEDWKVIMASAKCDFVRQGYYNQKLKVVSEVQKIGRSSFTIVHRIEDAENGELIATGEASAVYYDFKAQKSEKIPDHLRSVLEKHLVKEAVVNDQ</sequence>
<dbReference type="EMBL" id="QLZR01000006">
    <property type="protein sequence ID" value="RAZ75382.1"/>
    <property type="molecule type" value="Genomic_DNA"/>
</dbReference>
<dbReference type="InterPro" id="IPR029069">
    <property type="entry name" value="HotDog_dom_sf"/>
</dbReference>
<reference evidence="3 4" key="1">
    <citation type="submission" date="2018-06" db="EMBL/GenBank/DDBJ databases">
        <title>The draft genome sequences of strains SCU63 and S1.</title>
        <authorList>
            <person name="Gan L."/>
        </authorList>
    </citation>
    <scope>NUCLEOTIDE SEQUENCE [LARGE SCALE GENOMIC DNA]</scope>
    <source>
        <strain evidence="3 4">SCU63</strain>
    </source>
</reference>
<evidence type="ECO:0000256" key="1">
    <source>
        <dbReference type="ARBA" id="ARBA00005953"/>
    </source>
</evidence>
<gene>
    <name evidence="3" type="ORF">DP120_13460</name>
</gene>